<dbReference type="EMBL" id="NPEV01000002">
    <property type="protein sequence ID" value="RAI29789.1"/>
    <property type="molecule type" value="Genomic_DNA"/>
</dbReference>
<dbReference type="PANTHER" id="PTHR39337">
    <property type="entry name" value="BLR5642 PROTEIN"/>
    <property type="match status" value="1"/>
</dbReference>
<keyword evidence="2" id="KW-1185">Reference proteome</keyword>
<dbReference type="OrthoDB" id="9810084at2"/>
<dbReference type="PANTHER" id="PTHR39337:SF1">
    <property type="entry name" value="BLR5642 PROTEIN"/>
    <property type="match status" value="1"/>
</dbReference>
<gene>
    <name evidence="1" type="ORF">CH339_01870</name>
</gene>
<evidence type="ECO:0000313" key="1">
    <source>
        <dbReference type="EMBL" id="RAI29789.1"/>
    </source>
</evidence>
<name>A0A327JTI6_9HYPH</name>
<reference evidence="1 2" key="1">
    <citation type="submission" date="2017-07" db="EMBL/GenBank/DDBJ databases">
        <title>Draft Genome Sequences of Select Purple Nonsulfur Bacteria.</title>
        <authorList>
            <person name="Lasarre B."/>
            <person name="Mckinlay J.B."/>
        </authorList>
    </citation>
    <scope>NUCLEOTIDE SEQUENCE [LARGE SCALE GENOMIC DNA]</scope>
    <source>
        <strain evidence="1 2">DSM 11290</strain>
    </source>
</reference>
<dbReference type="InterPro" id="IPR007438">
    <property type="entry name" value="DUF488"/>
</dbReference>
<protein>
    <recommendedName>
        <fullName evidence="3">DUF488 domain-containing protein</fullName>
    </recommendedName>
</protein>
<evidence type="ECO:0000313" key="2">
    <source>
        <dbReference type="Proteomes" id="UP000249299"/>
    </source>
</evidence>
<accession>A0A327JTI6</accession>
<organism evidence="1 2">
    <name type="scientific">Rhodobium orientis</name>
    <dbReference type="NCBI Taxonomy" id="34017"/>
    <lineage>
        <taxon>Bacteria</taxon>
        <taxon>Pseudomonadati</taxon>
        <taxon>Pseudomonadota</taxon>
        <taxon>Alphaproteobacteria</taxon>
        <taxon>Hyphomicrobiales</taxon>
        <taxon>Rhodobiaceae</taxon>
        <taxon>Rhodobium</taxon>
    </lineage>
</organism>
<dbReference type="Pfam" id="PF04343">
    <property type="entry name" value="DUF488"/>
    <property type="match status" value="1"/>
</dbReference>
<dbReference type="Proteomes" id="UP000249299">
    <property type="component" value="Unassembled WGS sequence"/>
</dbReference>
<proteinExistence type="predicted"/>
<sequence length="147" mass="16463">MAISLFTIGYTQSTAERFFSRLTDAGVATLIDIRVSNRSQLAGFAKMPDLAFFLERVSGIAYRYEELLAPPLEVMRAYRAKELSYPAYADTYRGLLIERGAAEKLNPAAFDRGCLLCSEAKPDTCHRKLAVEHLSERWGDEVVIGHL</sequence>
<dbReference type="AlphaFoldDB" id="A0A327JTI6"/>
<dbReference type="RefSeq" id="WP_111432579.1">
    <property type="nucleotide sequence ID" value="NZ_JACIGG010000006.1"/>
</dbReference>
<comment type="caution">
    <text evidence="1">The sequence shown here is derived from an EMBL/GenBank/DDBJ whole genome shotgun (WGS) entry which is preliminary data.</text>
</comment>
<evidence type="ECO:0008006" key="3">
    <source>
        <dbReference type="Google" id="ProtNLM"/>
    </source>
</evidence>